<dbReference type="PANTHER" id="PTHR11808">
    <property type="entry name" value="TRANS-SULFURATION ENZYME FAMILY MEMBER"/>
    <property type="match status" value="1"/>
</dbReference>
<sequence>MRPELGQATHAVRTGQHQFVDDQHSEALALTSSYTFDDAFDAAEKFAQRRPGNVYVRFTNPTVRAFEERIASMEGARDAVATGSGMGAYIAVSLALLEQGDHVLLAEGVFGTTTTLYRGYMRKFGVSTTVVDVRDNEAWSAAVRPTTKMILVESPTNPLMRVADIGFLSRLAREHDLFLVVDNTLCTPVFQLPHTMGADLVIHSAGKYIDGQGRCGGGVVTGDEDLIAEVRGVLRTVGPSLSPFNAWIFLKGLETLPIRMRAHDERAAEIYAWLSQRDDLDAVHFTGSPDHPQVELVARQQTGHGGLVSFEIAGGRREAWTFVDNLRLVSNTTNIGDTKSMITHPGTTTHGRLPDEAKLAAGIKPNLVRLSVGLEDPADLLADLHQALAKSQIRKLAG</sequence>
<keyword evidence="5" id="KW-1185">Reference proteome</keyword>
<evidence type="ECO:0000256" key="3">
    <source>
        <dbReference type="RuleBase" id="RU362118"/>
    </source>
</evidence>
<protein>
    <submittedName>
        <fullName evidence="4">O-succinylhomoserine sulfhydrylase</fullName>
    </submittedName>
</protein>
<dbReference type="Gene3D" id="3.90.1150.10">
    <property type="entry name" value="Aspartate Aminotransferase, domain 1"/>
    <property type="match status" value="1"/>
</dbReference>
<dbReference type="PIRSF" id="PIRSF001434">
    <property type="entry name" value="CGS"/>
    <property type="match status" value="1"/>
</dbReference>
<proteinExistence type="inferred from homology"/>
<dbReference type="Proteomes" id="UP000763557">
    <property type="component" value="Unassembled WGS sequence"/>
</dbReference>
<evidence type="ECO:0000313" key="5">
    <source>
        <dbReference type="Proteomes" id="UP000763557"/>
    </source>
</evidence>
<dbReference type="InterPro" id="IPR015422">
    <property type="entry name" value="PyrdxlP-dep_Trfase_small"/>
</dbReference>
<dbReference type="InterPro" id="IPR015424">
    <property type="entry name" value="PyrdxlP-dep_Trfase"/>
</dbReference>
<gene>
    <name evidence="4" type="ORF">GC106_82540</name>
</gene>
<dbReference type="InterPro" id="IPR000277">
    <property type="entry name" value="Cys/Met-Metab_PyrdxlP-dep_enz"/>
</dbReference>
<evidence type="ECO:0000256" key="1">
    <source>
        <dbReference type="ARBA" id="ARBA00001933"/>
    </source>
</evidence>
<evidence type="ECO:0000313" key="4">
    <source>
        <dbReference type="EMBL" id="NRN70979.1"/>
    </source>
</evidence>
<evidence type="ECO:0000256" key="2">
    <source>
        <dbReference type="ARBA" id="ARBA00022898"/>
    </source>
</evidence>
<dbReference type="SUPFAM" id="SSF53383">
    <property type="entry name" value="PLP-dependent transferases"/>
    <property type="match status" value="1"/>
</dbReference>
<dbReference type="PANTHER" id="PTHR11808:SF80">
    <property type="entry name" value="CYSTATHIONINE GAMMA-LYASE"/>
    <property type="match status" value="1"/>
</dbReference>
<dbReference type="Gene3D" id="3.40.640.10">
    <property type="entry name" value="Type I PLP-dependent aspartate aminotransferase-like (Major domain)"/>
    <property type="match status" value="1"/>
</dbReference>
<dbReference type="CDD" id="cd00614">
    <property type="entry name" value="CGS_like"/>
    <property type="match status" value="1"/>
</dbReference>
<comment type="cofactor">
    <cofactor evidence="1 3">
        <name>pyridoxal 5'-phosphate</name>
        <dbReference type="ChEBI" id="CHEBI:597326"/>
    </cofactor>
</comment>
<comment type="caution">
    <text evidence="4">The sequence shown here is derived from an EMBL/GenBank/DDBJ whole genome shotgun (WGS) entry which is preliminary data.</text>
</comment>
<dbReference type="NCBIfam" id="NF006003">
    <property type="entry name" value="PRK08133.1"/>
    <property type="match status" value="1"/>
</dbReference>
<dbReference type="EMBL" id="JAAATY010000048">
    <property type="protein sequence ID" value="NRN70979.1"/>
    <property type="molecule type" value="Genomic_DNA"/>
</dbReference>
<organism evidence="4 5">
    <name type="scientific">Kibdelosporangium persicum</name>
    <dbReference type="NCBI Taxonomy" id="2698649"/>
    <lineage>
        <taxon>Bacteria</taxon>
        <taxon>Bacillati</taxon>
        <taxon>Actinomycetota</taxon>
        <taxon>Actinomycetes</taxon>
        <taxon>Pseudonocardiales</taxon>
        <taxon>Pseudonocardiaceae</taxon>
        <taxon>Kibdelosporangium</taxon>
    </lineage>
</organism>
<dbReference type="Pfam" id="PF01053">
    <property type="entry name" value="Cys_Met_Meta_PP"/>
    <property type="match status" value="1"/>
</dbReference>
<name>A0ABX2FIN3_9PSEU</name>
<keyword evidence="2 3" id="KW-0663">Pyridoxal phosphate</keyword>
<dbReference type="InterPro" id="IPR015421">
    <property type="entry name" value="PyrdxlP-dep_Trfase_major"/>
</dbReference>
<accession>A0ABX2FIN3</accession>
<comment type="similarity">
    <text evidence="3">Belongs to the trans-sulfuration enzymes family.</text>
</comment>
<reference evidence="4 5" key="1">
    <citation type="submission" date="2020-01" db="EMBL/GenBank/DDBJ databases">
        <title>Kibdelosporangium persica a novel Actinomycetes from a hot desert in Iran.</title>
        <authorList>
            <person name="Safaei N."/>
            <person name="Zaburannyi N."/>
            <person name="Mueller R."/>
            <person name="Wink J."/>
        </authorList>
    </citation>
    <scope>NUCLEOTIDE SEQUENCE [LARGE SCALE GENOMIC DNA]</scope>
    <source>
        <strain evidence="4 5">4NS15</strain>
    </source>
</reference>
<dbReference type="RefSeq" id="WP_173142147.1">
    <property type="nucleotide sequence ID" value="NZ_CBCSGW010000025.1"/>
</dbReference>